<dbReference type="EMBL" id="FNOJ01000023">
    <property type="protein sequence ID" value="SDW94171.1"/>
    <property type="molecule type" value="Genomic_DNA"/>
</dbReference>
<name>A0A1H2XMQ4_9BACL</name>
<proteinExistence type="predicted"/>
<gene>
    <name evidence="2" type="ORF">SAMN04489725_1234</name>
</gene>
<feature type="region of interest" description="Disordered" evidence="1">
    <location>
        <begin position="1"/>
        <end position="24"/>
    </location>
</feature>
<evidence type="ECO:0000256" key="1">
    <source>
        <dbReference type="SAM" id="MobiDB-lite"/>
    </source>
</evidence>
<accession>A0A1H2XMQ4</accession>
<sequence length="156" mass="17948">MSPNDKKKRFESLMPSRTETPPHKTEVIDGLMGGNTPNINTENIHSVRTLNTDTKHITEVPLNRMNTVQEFSNATTNEDISDVPTSFDIASKIRAYEQEKKAKKSYDELYTKHTFVIRRDLLERLEKLSKKHSRGFKTRFLNEILEAGLNQLDSTP</sequence>
<protein>
    <submittedName>
        <fullName evidence="2">Uncharacterized protein</fullName>
    </submittedName>
</protein>
<keyword evidence="3" id="KW-1185">Reference proteome</keyword>
<reference evidence="3" key="1">
    <citation type="submission" date="2016-10" db="EMBL/GenBank/DDBJ databases">
        <authorList>
            <person name="Varghese N."/>
        </authorList>
    </citation>
    <scope>NUCLEOTIDE SEQUENCE [LARGE SCALE GENOMIC DNA]</scope>
    <source>
        <strain evidence="3">DSM 12489</strain>
    </source>
</reference>
<feature type="compositionally biased region" description="Basic and acidic residues" evidence="1">
    <location>
        <begin position="1"/>
        <end position="11"/>
    </location>
</feature>
<dbReference type="RefSeq" id="WP_074693704.1">
    <property type="nucleotide sequence ID" value="NZ_FNOJ01000023.1"/>
</dbReference>
<dbReference type="STRING" id="89784.SAMN04489725_1234"/>
<dbReference type="AlphaFoldDB" id="A0A1H2XMQ4"/>
<evidence type="ECO:0000313" key="3">
    <source>
        <dbReference type="Proteomes" id="UP000182589"/>
    </source>
</evidence>
<dbReference type="Proteomes" id="UP000182589">
    <property type="component" value="Unassembled WGS sequence"/>
</dbReference>
<organism evidence="2 3">
    <name type="scientific">Alicyclobacillus hesperidum</name>
    <dbReference type="NCBI Taxonomy" id="89784"/>
    <lineage>
        <taxon>Bacteria</taxon>
        <taxon>Bacillati</taxon>
        <taxon>Bacillota</taxon>
        <taxon>Bacilli</taxon>
        <taxon>Bacillales</taxon>
        <taxon>Alicyclobacillaceae</taxon>
        <taxon>Alicyclobacillus</taxon>
    </lineage>
</organism>
<evidence type="ECO:0000313" key="2">
    <source>
        <dbReference type="EMBL" id="SDW94171.1"/>
    </source>
</evidence>